<dbReference type="GO" id="GO:0005886">
    <property type="term" value="C:plasma membrane"/>
    <property type="evidence" value="ECO:0007669"/>
    <property type="project" value="TreeGrafter"/>
</dbReference>
<dbReference type="CDD" id="cd13963">
    <property type="entry name" value="PT_UbiA_2"/>
    <property type="match status" value="1"/>
</dbReference>
<accession>A0A2A5WEY6</accession>
<protein>
    <recommendedName>
        <fullName evidence="9">UbiA family prenyltransferase</fullName>
    </recommendedName>
</protein>
<evidence type="ECO:0000256" key="3">
    <source>
        <dbReference type="ARBA" id="ARBA00022692"/>
    </source>
</evidence>
<dbReference type="GO" id="GO:0016765">
    <property type="term" value="F:transferase activity, transferring alkyl or aryl (other than methyl) groups"/>
    <property type="evidence" value="ECO:0007669"/>
    <property type="project" value="InterPro"/>
</dbReference>
<keyword evidence="2" id="KW-1003">Cell membrane</keyword>
<dbReference type="Gene3D" id="1.10.357.140">
    <property type="entry name" value="UbiA prenyltransferase"/>
    <property type="match status" value="1"/>
</dbReference>
<keyword evidence="5 6" id="KW-0472">Membrane</keyword>
<dbReference type="InterPro" id="IPR044878">
    <property type="entry name" value="UbiA_sf"/>
</dbReference>
<evidence type="ECO:0000256" key="6">
    <source>
        <dbReference type="SAM" id="Phobius"/>
    </source>
</evidence>
<evidence type="ECO:0000256" key="2">
    <source>
        <dbReference type="ARBA" id="ARBA00022475"/>
    </source>
</evidence>
<feature type="transmembrane region" description="Helical" evidence="6">
    <location>
        <begin position="387"/>
        <end position="408"/>
    </location>
</feature>
<dbReference type="InterPro" id="IPR039653">
    <property type="entry name" value="Prenyltransferase"/>
</dbReference>
<comment type="subcellular location">
    <subcellularLocation>
        <location evidence="1">Membrane</location>
        <topology evidence="1">Multi-pass membrane protein</topology>
    </subcellularLocation>
</comment>
<evidence type="ECO:0000313" key="8">
    <source>
        <dbReference type="Proteomes" id="UP000219329"/>
    </source>
</evidence>
<name>A0A2A5WEY6_9GAMM</name>
<dbReference type="Pfam" id="PF12710">
    <property type="entry name" value="HAD"/>
    <property type="match status" value="1"/>
</dbReference>
<dbReference type="Gene3D" id="3.40.50.1000">
    <property type="entry name" value="HAD superfamily/HAD-like"/>
    <property type="match status" value="1"/>
</dbReference>
<evidence type="ECO:0000256" key="5">
    <source>
        <dbReference type="ARBA" id="ARBA00023136"/>
    </source>
</evidence>
<evidence type="ECO:0008006" key="9">
    <source>
        <dbReference type="Google" id="ProtNLM"/>
    </source>
</evidence>
<comment type="caution">
    <text evidence="7">The sequence shown here is derived from an EMBL/GenBank/DDBJ whole genome shotgun (WGS) entry which is preliminary data.</text>
</comment>
<dbReference type="AlphaFoldDB" id="A0A2A5WEY6"/>
<reference evidence="7 8" key="1">
    <citation type="submission" date="2017-08" db="EMBL/GenBank/DDBJ databases">
        <title>Fine stratification of microbial communities through a metagenomic profile of the photic zone.</title>
        <authorList>
            <person name="Haro-Moreno J.M."/>
            <person name="Lopez-Perez M."/>
            <person name="De La Torre J."/>
            <person name="Picazo A."/>
            <person name="Camacho A."/>
            <person name="Rodriguez-Valera F."/>
        </authorList>
    </citation>
    <scope>NUCLEOTIDE SEQUENCE [LARGE SCALE GENOMIC DNA]</scope>
    <source>
        <strain evidence="7">MED-G28</strain>
    </source>
</reference>
<dbReference type="Proteomes" id="UP000219329">
    <property type="component" value="Unassembled WGS sequence"/>
</dbReference>
<organism evidence="7 8">
    <name type="scientific">OM182 bacterium MED-G28</name>
    <dbReference type="NCBI Taxonomy" id="1986256"/>
    <lineage>
        <taxon>Bacteria</taxon>
        <taxon>Pseudomonadati</taxon>
        <taxon>Pseudomonadota</taxon>
        <taxon>Gammaproteobacteria</taxon>
        <taxon>OMG group</taxon>
        <taxon>OM182 clade</taxon>
    </lineage>
</organism>
<feature type="transmembrane region" description="Helical" evidence="6">
    <location>
        <begin position="340"/>
        <end position="358"/>
    </location>
</feature>
<gene>
    <name evidence="7" type="ORF">CNF02_02695</name>
</gene>
<dbReference type="GO" id="GO:0009247">
    <property type="term" value="P:glycolipid biosynthetic process"/>
    <property type="evidence" value="ECO:0007669"/>
    <property type="project" value="TreeGrafter"/>
</dbReference>
<keyword evidence="4 6" id="KW-1133">Transmembrane helix</keyword>
<feature type="transmembrane region" description="Helical" evidence="6">
    <location>
        <begin position="261"/>
        <end position="284"/>
    </location>
</feature>
<keyword evidence="3 6" id="KW-0812">Transmembrane</keyword>
<evidence type="ECO:0000256" key="1">
    <source>
        <dbReference type="ARBA" id="ARBA00004141"/>
    </source>
</evidence>
<dbReference type="PANTHER" id="PTHR11048">
    <property type="entry name" value="PRENYLTRANSFERASES"/>
    <property type="match status" value="1"/>
</dbReference>
<dbReference type="PANTHER" id="PTHR11048:SF5">
    <property type="entry name" value="DECAPRENYL-PHOSPHATE PHOSPHORIBOSYLTRANSFERASE"/>
    <property type="match status" value="1"/>
</dbReference>
<evidence type="ECO:0000313" key="7">
    <source>
        <dbReference type="EMBL" id="PDH34951.1"/>
    </source>
</evidence>
<dbReference type="InterPro" id="IPR023214">
    <property type="entry name" value="HAD_sf"/>
</dbReference>
<feature type="transmembrane region" description="Helical" evidence="6">
    <location>
        <begin position="290"/>
        <end position="309"/>
    </location>
</feature>
<sequence length="474" mass="53571">MTSSNPHLPLFVDLDGTLIKTDLIFESLLLLLKKNFFYLFAIPLWLLKGRAHLKFQLAKRVVLPADRLPINEEFQRFLEQEKAHGRKLVLISASNQIAVESISRRWDLFDEVFGSDECINLKSRHKLKKIKEINSDEAFSYAGNSADDLPIWKESAEALLVNCGDNLAKKVENKKLTRFDLPYSRTLKLLEAMRPHQWLKNLLVFLPLVLSHQVNDFDLLLLSTTAYVSFCLCASSVYLLNDMLDLFSDRQHRSKRHRALASGELPLVVGFIAAPLLFLGGFLIAFKLPFLFLLALLGYGVLTSLYSFYLKRLFLLDAVTLAMLYTLRIIAGAAAITVQATGWLVAFSLFLFFGLALVKRVTELLNLVAESKHRIEGRAYHDVHTPLLSRIGIGSSGFAIAVFMLYITSPETTQLYSSPLVLWLICPLFMVLLVRIWHFANEGKLEEDPVLFALTDRIGQVIALVCGLLIWIAA</sequence>
<feature type="transmembrane region" description="Helical" evidence="6">
    <location>
        <begin position="220"/>
        <end position="240"/>
    </location>
</feature>
<feature type="transmembrane region" description="Helical" evidence="6">
    <location>
        <begin position="450"/>
        <end position="473"/>
    </location>
</feature>
<dbReference type="Pfam" id="PF01040">
    <property type="entry name" value="UbiA"/>
    <property type="match status" value="1"/>
</dbReference>
<feature type="transmembrane region" description="Helical" evidence="6">
    <location>
        <begin position="420"/>
        <end position="438"/>
    </location>
</feature>
<dbReference type="SUPFAM" id="SSF56784">
    <property type="entry name" value="HAD-like"/>
    <property type="match status" value="1"/>
</dbReference>
<dbReference type="EMBL" id="NTJZ01000002">
    <property type="protein sequence ID" value="PDH34951.1"/>
    <property type="molecule type" value="Genomic_DNA"/>
</dbReference>
<evidence type="ECO:0000256" key="4">
    <source>
        <dbReference type="ARBA" id="ARBA00022989"/>
    </source>
</evidence>
<proteinExistence type="predicted"/>
<dbReference type="NCBIfam" id="NF006088">
    <property type="entry name" value="PRK08238.1"/>
    <property type="match status" value="1"/>
</dbReference>
<dbReference type="InterPro" id="IPR036412">
    <property type="entry name" value="HAD-like_sf"/>
</dbReference>
<dbReference type="InterPro" id="IPR000537">
    <property type="entry name" value="UbiA_prenyltransferase"/>
</dbReference>